<dbReference type="EMBL" id="JABBWE010000010">
    <property type="protein sequence ID" value="KAG1799802.1"/>
    <property type="molecule type" value="Genomic_DNA"/>
</dbReference>
<evidence type="ECO:0000313" key="1">
    <source>
        <dbReference type="EMBL" id="KAG1799802.1"/>
    </source>
</evidence>
<dbReference type="RefSeq" id="XP_041164025.1">
    <property type="nucleotide sequence ID" value="XM_041311240.1"/>
</dbReference>
<protein>
    <submittedName>
        <fullName evidence="1">Uncharacterized protein</fullName>
    </submittedName>
</protein>
<sequence>MTYVKNLSFQAKDLGKKSTLMLTFDSSVKGLYQTCFPTVCWLTTFGQTGSYRIRVTYSSQLAFSRPQLKNGNIIDAETCVELNDGEKTTLTRDSSVFQFSNPVKGVPGYLEALNDSGSIQDIALGFKSPRDPMPTPVLYFKEVEDASKIVAEFTPILRAYVTADYQHTTILQEAVEIPAIWEQNLASLSESTTWNLTRDTATGRYNLIQADEGTLNSSIQSTVVGA</sequence>
<proteinExistence type="predicted"/>
<dbReference type="OrthoDB" id="3165318at2759"/>
<comment type="caution">
    <text evidence="1">The sequence shown here is derived from an EMBL/GenBank/DDBJ whole genome shotgun (WGS) entry which is preliminary data.</text>
</comment>
<organism evidence="1 2">
    <name type="scientific">Suillus plorans</name>
    <dbReference type="NCBI Taxonomy" id="116603"/>
    <lineage>
        <taxon>Eukaryota</taxon>
        <taxon>Fungi</taxon>
        <taxon>Dikarya</taxon>
        <taxon>Basidiomycota</taxon>
        <taxon>Agaricomycotina</taxon>
        <taxon>Agaricomycetes</taxon>
        <taxon>Agaricomycetidae</taxon>
        <taxon>Boletales</taxon>
        <taxon>Suillineae</taxon>
        <taxon>Suillaceae</taxon>
        <taxon>Suillus</taxon>
    </lineage>
</organism>
<gene>
    <name evidence="1" type="ORF">HD556DRAFT_66335</name>
</gene>
<keyword evidence="2" id="KW-1185">Reference proteome</keyword>
<dbReference type="GeneID" id="64605004"/>
<evidence type="ECO:0000313" key="2">
    <source>
        <dbReference type="Proteomes" id="UP000719766"/>
    </source>
</evidence>
<name>A0A9P7DPE0_9AGAM</name>
<reference evidence="1" key="1">
    <citation type="journal article" date="2020" name="New Phytol.">
        <title>Comparative genomics reveals dynamic genome evolution in host specialist ectomycorrhizal fungi.</title>
        <authorList>
            <person name="Lofgren L.A."/>
            <person name="Nguyen N.H."/>
            <person name="Vilgalys R."/>
            <person name="Ruytinx J."/>
            <person name="Liao H.L."/>
            <person name="Branco S."/>
            <person name="Kuo A."/>
            <person name="LaButti K."/>
            <person name="Lipzen A."/>
            <person name="Andreopoulos W."/>
            <person name="Pangilinan J."/>
            <person name="Riley R."/>
            <person name="Hundley H."/>
            <person name="Na H."/>
            <person name="Barry K."/>
            <person name="Grigoriev I.V."/>
            <person name="Stajich J.E."/>
            <person name="Kennedy P.G."/>
        </authorList>
    </citation>
    <scope>NUCLEOTIDE SEQUENCE</scope>
    <source>
        <strain evidence="1">S12</strain>
    </source>
</reference>
<accession>A0A9P7DPE0</accession>
<dbReference type="Proteomes" id="UP000719766">
    <property type="component" value="Unassembled WGS sequence"/>
</dbReference>
<dbReference type="AlphaFoldDB" id="A0A9P7DPE0"/>